<evidence type="ECO:0000256" key="1">
    <source>
        <dbReference type="SAM" id="MobiDB-lite"/>
    </source>
</evidence>
<proteinExistence type="predicted"/>
<feature type="compositionally biased region" description="Polar residues" evidence="1">
    <location>
        <begin position="73"/>
        <end position="89"/>
    </location>
</feature>
<sequence length="112" mass="11619">MVVMAVTVETIGRDDCYDATTTTTTTATTTTTTTTTTATITTTTTTTATTTTTTTTITSTSAMRMATTTTTTIPPLSSIPTVTPQSPQLAVSPFSSLPITHLLPRHLCSPAK</sequence>
<dbReference type="EMBL" id="KQ418974">
    <property type="protein sequence ID" value="KOF85050.1"/>
    <property type="molecule type" value="Genomic_DNA"/>
</dbReference>
<reference evidence="2" key="1">
    <citation type="submission" date="2015-07" db="EMBL/GenBank/DDBJ databases">
        <title>MeaNS - Measles Nucleotide Surveillance Program.</title>
        <authorList>
            <person name="Tran T."/>
            <person name="Druce J."/>
        </authorList>
    </citation>
    <scope>NUCLEOTIDE SEQUENCE</scope>
    <source>
        <strain evidence="2">UCB-OBI-ISO-001</strain>
        <tissue evidence="2">Gonad</tissue>
    </source>
</reference>
<dbReference type="AlphaFoldDB" id="A0A0L8H8G6"/>
<organism evidence="2">
    <name type="scientific">Octopus bimaculoides</name>
    <name type="common">California two-spotted octopus</name>
    <dbReference type="NCBI Taxonomy" id="37653"/>
    <lineage>
        <taxon>Eukaryota</taxon>
        <taxon>Metazoa</taxon>
        <taxon>Spiralia</taxon>
        <taxon>Lophotrochozoa</taxon>
        <taxon>Mollusca</taxon>
        <taxon>Cephalopoda</taxon>
        <taxon>Coleoidea</taxon>
        <taxon>Octopodiformes</taxon>
        <taxon>Octopoda</taxon>
        <taxon>Incirrata</taxon>
        <taxon>Octopodidae</taxon>
        <taxon>Octopus</taxon>
    </lineage>
</organism>
<feature type="region of interest" description="Disordered" evidence="1">
    <location>
        <begin position="64"/>
        <end position="89"/>
    </location>
</feature>
<protein>
    <submittedName>
        <fullName evidence="2">Uncharacterized protein</fullName>
    </submittedName>
</protein>
<gene>
    <name evidence="2" type="ORF">OCBIM_22020910mg</name>
</gene>
<evidence type="ECO:0000313" key="2">
    <source>
        <dbReference type="EMBL" id="KOF85050.1"/>
    </source>
</evidence>
<accession>A0A0L8H8G6</accession>
<name>A0A0L8H8G6_OCTBM</name>